<dbReference type="GO" id="GO:0008828">
    <property type="term" value="F:dATP diphosphatase activity"/>
    <property type="evidence" value="ECO:0007669"/>
    <property type="project" value="UniProtKB-EC"/>
</dbReference>
<dbReference type="PRINTS" id="PR01403">
    <property type="entry name" value="8OXTPHPHTASE"/>
</dbReference>
<evidence type="ECO:0000256" key="3">
    <source>
        <dbReference type="ARBA" id="ARBA00005582"/>
    </source>
</evidence>
<protein>
    <recommendedName>
        <fullName evidence="14">Oxidized purine nucleoside triphosphate hydrolase</fullName>
        <ecNumber evidence="13">3.6.1.56</ecNumber>
    </recommendedName>
    <alternativeName>
        <fullName evidence="18">2-hydroxy-dATP diphosphatase</fullName>
    </alternativeName>
    <alternativeName>
        <fullName evidence="17">7,8-dihydro-8-oxoguanine triphosphatase</fullName>
    </alternativeName>
    <alternativeName>
        <fullName evidence="16">8-oxo-dGTPase</fullName>
    </alternativeName>
    <alternativeName>
        <fullName evidence="19">Methylated purine nucleoside triphosphate hydrolase</fullName>
    </alternativeName>
    <alternativeName>
        <fullName evidence="15">Nucleoside diphosphate-linked moiety X motif 1</fullName>
    </alternativeName>
</protein>
<dbReference type="InterPro" id="IPR020084">
    <property type="entry name" value="NUDIX_hydrolase_CS"/>
</dbReference>
<evidence type="ECO:0000256" key="13">
    <source>
        <dbReference type="ARBA" id="ARBA00026103"/>
    </source>
</evidence>
<evidence type="ECO:0000256" key="6">
    <source>
        <dbReference type="ARBA" id="ARBA00022801"/>
    </source>
</evidence>
<keyword evidence="5" id="KW-0479">Metal-binding</keyword>
<dbReference type="Pfam" id="PF00293">
    <property type="entry name" value="NUDIX"/>
    <property type="match status" value="1"/>
</dbReference>
<feature type="domain" description="Nudix hydrolase" evidence="24">
    <location>
        <begin position="3"/>
        <end position="134"/>
    </location>
</feature>
<evidence type="ECO:0000256" key="10">
    <source>
        <dbReference type="ARBA" id="ARBA00024459"/>
    </source>
</evidence>
<comment type="catalytic activity">
    <reaction evidence="9">
        <text>8-oxo-dATP + H2O = 8-oxo-dAMP + diphosphate + H(+)</text>
        <dbReference type="Rhea" id="RHEA:65396"/>
        <dbReference type="ChEBI" id="CHEBI:15377"/>
        <dbReference type="ChEBI" id="CHEBI:15378"/>
        <dbReference type="ChEBI" id="CHEBI:33019"/>
        <dbReference type="ChEBI" id="CHEBI:71361"/>
        <dbReference type="ChEBI" id="CHEBI:172871"/>
    </reaction>
    <physiologicalReaction direction="left-to-right" evidence="9">
        <dbReference type="Rhea" id="RHEA:65397"/>
    </physiologicalReaction>
</comment>
<organism evidence="25 26">
    <name type="scientific">Lymnaea stagnalis</name>
    <name type="common">Great pond snail</name>
    <name type="synonym">Helix stagnalis</name>
    <dbReference type="NCBI Taxonomy" id="6523"/>
    <lineage>
        <taxon>Eukaryota</taxon>
        <taxon>Metazoa</taxon>
        <taxon>Spiralia</taxon>
        <taxon>Lophotrochozoa</taxon>
        <taxon>Mollusca</taxon>
        <taxon>Gastropoda</taxon>
        <taxon>Heterobranchia</taxon>
        <taxon>Euthyneura</taxon>
        <taxon>Panpulmonata</taxon>
        <taxon>Hygrophila</taxon>
        <taxon>Lymnaeoidea</taxon>
        <taxon>Lymnaeidae</taxon>
        <taxon>Lymnaea</taxon>
    </lineage>
</organism>
<evidence type="ECO:0000256" key="18">
    <source>
        <dbReference type="ARBA" id="ARBA00031927"/>
    </source>
</evidence>
<evidence type="ECO:0000256" key="16">
    <source>
        <dbReference type="ARBA" id="ARBA00030634"/>
    </source>
</evidence>
<dbReference type="SUPFAM" id="SSF55811">
    <property type="entry name" value="Nudix"/>
    <property type="match status" value="1"/>
</dbReference>
<dbReference type="EC" id="3.6.1.56" evidence="13"/>
<evidence type="ECO:0000256" key="8">
    <source>
        <dbReference type="ARBA" id="ARBA00023242"/>
    </source>
</evidence>
<comment type="subcellular location">
    <subcellularLocation>
        <location evidence="2">Nucleus</location>
    </subcellularLocation>
</comment>
<evidence type="ECO:0000313" key="26">
    <source>
        <dbReference type="Proteomes" id="UP001497497"/>
    </source>
</evidence>
<dbReference type="Proteomes" id="UP001497497">
    <property type="component" value="Unassembled WGS sequence"/>
</dbReference>
<dbReference type="GO" id="GO:0005634">
    <property type="term" value="C:nucleus"/>
    <property type="evidence" value="ECO:0007669"/>
    <property type="project" value="UniProtKB-SubCell"/>
</dbReference>
<comment type="catalytic activity">
    <reaction evidence="11">
        <text>8-oxo-dGTP + H2O = 8-oxo-dGMP + diphosphate + H(+)</text>
        <dbReference type="Rhea" id="RHEA:31575"/>
        <dbReference type="ChEBI" id="CHEBI:15377"/>
        <dbReference type="ChEBI" id="CHEBI:15378"/>
        <dbReference type="ChEBI" id="CHEBI:33019"/>
        <dbReference type="ChEBI" id="CHEBI:63224"/>
        <dbReference type="ChEBI" id="CHEBI:77896"/>
    </reaction>
    <physiologicalReaction direction="left-to-right" evidence="11">
        <dbReference type="Rhea" id="RHEA:31576"/>
    </physiologicalReaction>
</comment>
<comment type="catalytic activity">
    <reaction evidence="20">
        <text>N(6)-methyl-ATP + H2O = N(6)-methyl-AMP + diphosphate + H(+)</text>
        <dbReference type="Rhea" id="RHEA:67608"/>
        <dbReference type="ChEBI" id="CHEBI:15377"/>
        <dbReference type="ChEBI" id="CHEBI:15378"/>
        <dbReference type="ChEBI" id="CHEBI:33019"/>
        <dbReference type="ChEBI" id="CHEBI:144842"/>
        <dbReference type="ChEBI" id="CHEBI:172873"/>
    </reaction>
    <physiologicalReaction direction="left-to-right" evidence="20">
        <dbReference type="Rhea" id="RHEA:67609"/>
    </physiologicalReaction>
</comment>
<comment type="subunit">
    <text evidence="4">Monomer.</text>
</comment>
<comment type="function">
    <text evidence="23">Oxidized purine nucleoside triphosphate hydrolase which is a prominent sanitizer of the oxidized nucleotide pool. Catalyzes the hydrolysis of 2-oxo-dATP (2-hydroxy-dATP) into 2-oxo-dAMP. Also has a significant hydrolase activity toward 2-oxo-ATP, 8-oxo-dGTP and 8-oxo-dATP. Through the hydrolysis of oxidized purine nucleoside triphosphates, prevents their incorporation into DNA and the subsequent transversions A:T to C:G and G:C to T:A. Also catalyzes the hydrolysis of methylated purine nucleoside triphosphate preventing their integration into DNA. Through this antimutagenic activity protects cells from oxidative stress.</text>
</comment>
<evidence type="ECO:0000256" key="14">
    <source>
        <dbReference type="ARBA" id="ARBA00026218"/>
    </source>
</evidence>
<evidence type="ECO:0000256" key="12">
    <source>
        <dbReference type="ARBA" id="ARBA00024596"/>
    </source>
</evidence>
<dbReference type="GO" id="GO:0042262">
    <property type="term" value="P:DNA protection"/>
    <property type="evidence" value="ECO:0007669"/>
    <property type="project" value="InterPro"/>
</dbReference>
<evidence type="ECO:0000256" key="21">
    <source>
        <dbReference type="ARBA" id="ARBA00048894"/>
    </source>
</evidence>
<dbReference type="Gene3D" id="3.90.79.10">
    <property type="entry name" value="Nucleoside Triphosphate Pyrophosphohydrolase"/>
    <property type="match status" value="1"/>
</dbReference>
<evidence type="ECO:0000256" key="1">
    <source>
        <dbReference type="ARBA" id="ARBA00001946"/>
    </source>
</evidence>
<evidence type="ECO:0000256" key="4">
    <source>
        <dbReference type="ARBA" id="ARBA00011245"/>
    </source>
</evidence>
<evidence type="ECO:0000259" key="24">
    <source>
        <dbReference type="PROSITE" id="PS51462"/>
    </source>
</evidence>
<dbReference type="InterPro" id="IPR000086">
    <property type="entry name" value="NUDIX_hydrolase_dom"/>
</dbReference>
<evidence type="ECO:0000256" key="5">
    <source>
        <dbReference type="ARBA" id="ARBA00022723"/>
    </source>
</evidence>
<dbReference type="PROSITE" id="PS51462">
    <property type="entry name" value="NUDIX"/>
    <property type="match status" value="1"/>
</dbReference>
<name>A0AAV2HP86_LYMST</name>
<accession>A0AAV2HP86</accession>
<keyword evidence="26" id="KW-1185">Reference proteome</keyword>
<keyword evidence="7" id="KW-0460">Magnesium</keyword>
<evidence type="ECO:0000256" key="22">
    <source>
        <dbReference type="ARBA" id="ARBA00049032"/>
    </source>
</evidence>
<dbReference type="CDD" id="cd03427">
    <property type="entry name" value="NUDIX_MTH1_Nudt1"/>
    <property type="match status" value="1"/>
</dbReference>
<gene>
    <name evidence="25" type="ORF">GSLYS_00009602001</name>
</gene>
<dbReference type="EMBL" id="CAXITT010000207">
    <property type="protein sequence ID" value="CAL1535642.1"/>
    <property type="molecule type" value="Genomic_DNA"/>
</dbReference>
<evidence type="ECO:0000256" key="9">
    <source>
        <dbReference type="ARBA" id="ARBA00024448"/>
    </source>
</evidence>
<comment type="catalytic activity">
    <reaction evidence="12">
        <text>2-oxo-ATP + H2O = 2-oxo-AMP + diphosphate + H(+)</text>
        <dbReference type="Rhea" id="RHEA:67392"/>
        <dbReference type="ChEBI" id="CHEBI:15377"/>
        <dbReference type="ChEBI" id="CHEBI:15378"/>
        <dbReference type="ChEBI" id="CHEBI:33019"/>
        <dbReference type="ChEBI" id="CHEBI:71395"/>
        <dbReference type="ChEBI" id="CHEBI:172878"/>
    </reaction>
    <physiologicalReaction direction="left-to-right" evidence="12">
        <dbReference type="Rhea" id="RHEA:67393"/>
    </physiologicalReaction>
</comment>
<evidence type="ECO:0000313" key="25">
    <source>
        <dbReference type="EMBL" id="CAL1535642.1"/>
    </source>
</evidence>
<dbReference type="GO" id="GO:0005737">
    <property type="term" value="C:cytoplasm"/>
    <property type="evidence" value="ECO:0007669"/>
    <property type="project" value="TreeGrafter"/>
</dbReference>
<comment type="similarity">
    <text evidence="3">Belongs to the Nudix hydrolase family.</text>
</comment>
<dbReference type="AlphaFoldDB" id="A0AAV2HP86"/>
<reference evidence="25 26" key="1">
    <citation type="submission" date="2024-04" db="EMBL/GenBank/DDBJ databases">
        <authorList>
            <consortium name="Genoscope - CEA"/>
            <person name="William W."/>
        </authorList>
    </citation>
    <scope>NUCLEOTIDE SEQUENCE [LARGE SCALE GENOMIC DNA]</scope>
</reference>
<keyword evidence="6" id="KW-0378">Hydrolase</keyword>
<sequence>MSLSLKKILTLVFVREPGKILLGMKKRGFGCGRWNGFGGKVEKGETILQGAKRELLEECGVSAKHLESVGLINFEFENEPEILEVHVFQASKYTGEPIETEEMRPQWYKESEIPFHLMWPDDELWFPYLLSGKQFEAFFLFRGMDVVLEYWIKEKGLNLNSFSDINKR</sequence>
<dbReference type="PANTHER" id="PTHR43758">
    <property type="entry name" value="7,8-DIHYDRO-8-OXOGUANINE TRIPHOSPHATASE"/>
    <property type="match status" value="1"/>
</dbReference>
<evidence type="ECO:0000256" key="19">
    <source>
        <dbReference type="ARBA" id="ARBA00032071"/>
    </source>
</evidence>
<dbReference type="GO" id="GO:0008413">
    <property type="term" value="F:8-oxo-7,8-dihydroguanosine triphosphate pyrophosphatase activity"/>
    <property type="evidence" value="ECO:0007669"/>
    <property type="project" value="InterPro"/>
</dbReference>
<evidence type="ECO:0000256" key="15">
    <source>
        <dbReference type="ARBA" id="ARBA00029673"/>
    </source>
</evidence>
<proteinExistence type="inferred from homology"/>
<dbReference type="InterPro" id="IPR015797">
    <property type="entry name" value="NUDIX_hydrolase-like_dom_sf"/>
</dbReference>
<evidence type="ECO:0000256" key="17">
    <source>
        <dbReference type="ARBA" id="ARBA00030682"/>
    </source>
</evidence>
<comment type="catalytic activity">
    <reaction evidence="22">
        <text>N(6)-methyl-dATP + H2O = N(6)-methyl-dAMP + diphosphate + H(+)</text>
        <dbReference type="Rhea" id="RHEA:67604"/>
        <dbReference type="ChEBI" id="CHEBI:15377"/>
        <dbReference type="ChEBI" id="CHEBI:15378"/>
        <dbReference type="ChEBI" id="CHEBI:33019"/>
        <dbReference type="ChEBI" id="CHEBI:169976"/>
        <dbReference type="ChEBI" id="CHEBI:172872"/>
    </reaction>
    <physiologicalReaction direction="left-to-right" evidence="22">
        <dbReference type="Rhea" id="RHEA:67605"/>
    </physiologicalReaction>
</comment>
<evidence type="ECO:0000256" key="7">
    <source>
        <dbReference type="ARBA" id="ARBA00022842"/>
    </source>
</evidence>
<comment type="catalytic activity">
    <reaction evidence="21">
        <text>O(6)-methyl-dGTP + H2O = O(6)-methyl-dGMP + diphosphate + H(+)</text>
        <dbReference type="Rhea" id="RHEA:67600"/>
        <dbReference type="ChEBI" id="CHEBI:15377"/>
        <dbReference type="ChEBI" id="CHEBI:15378"/>
        <dbReference type="ChEBI" id="CHEBI:33019"/>
        <dbReference type="ChEBI" id="CHEBI:169974"/>
        <dbReference type="ChEBI" id="CHEBI:169975"/>
    </reaction>
    <physiologicalReaction direction="left-to-right" evidence="21">
        <dbReference type="Rhea" id="RHEA:67601"/>
    </physiologicalReaction>
</comment>
<comment type="caution">
    <text evidence="25">The sequence shown here is derived from an EMBL/GenBank/DDBJ whole genome shotgun (WGS) entry which is preliminary data.</text>
</comment>
<evidence type="ECO:0000256" key="23">
    <source>
        <dbReference type="ARBA" id="ARBA00053094"/>
    </source>
</evidence>
<dbReference type="PANTHER" id="PTHR43758:SF2">
    <property type="entry name" value="OXIDIZED PURINE NUCLEOSIDE TRIPHOSPHATE HYDROLASE"/>
    <property type="match status" value="1"/>
</dbReference>
<dbReference type="InterPro" id="IPR003563">
    <property type="entry name" value="8ODP"/>
</dbReference>
<dbReference type="PROSITE" id="PS00893">
    <property type="entry name" value="NUDIX_BOX"/>
    <property type="match status" value="1"/>
</dbReference>
<comment type="cofactor">
    <cofactor evidence="1">
        <name>Mg(2+)</name>
        <dbReference type="ChEBI" id="CHEBI:18420"/>
    </cofactor>
</comment>
<evidence type="ECO:0000256" key="20">
    <source>
        <dbReference type="ARBA" id="ARBA00048002"/>
    </source>
</evidence>
<evidence type="ECO:0000256" key="11">
    <source>
        <dbReference type="ARBA" id="ARBA00024486"/>
    </source>
</evidence>
<dbReference type="GO" id="GO:0046872">
    <property type="term" value="F:metal ion binding"/>
    <property type="evidence" value="ECO:0007669"/>
    <property type="project" value="UniProtKB-KW"/>
</dbReference>
<evidence type="ECO:0000256" key="2">
    <source>
        <dbReference type="ARBA" id="ARBA00004123"/>
    </source>
</evidence>
<comment type="catalytic activity">
    <reaction evidence="10">
        <text>2-oxo-dATP + H2O = 2-oxo-dAMP + diphosphate + H(+)</text>
        <dbReference type="Rhea" id="RHEA:31583"/>
        <dbReference type="ChEBI" id="CHEBI:15377"/>
        <dbReference type="ChEBI" id="CHEBI:15378"/>
        <dbReference type="ChEBI" id="CHEBI:33019"/>
        <dbReference type="ChEBI" id="CHEBI:63212"/>
        <dbReference type="ChEBI" id="CHEBI:77897"/>
        <dbReference type="EC" id="3.6.1.56"/>
    </reaction>
    <physiologicalReaction direction="left-to-right" evidence="10">
        <dbReference type="Rhea" id="RHEA:31584"/>
    </physiologicalReaction>
</comment>
<keyword evidence="8" id="KW-0539">Nucleus</keyword>